<evidence type="ECO:0000256" key="5">
    <source>
        <dbReference type="ARBA" id="ARBA00023136"/>
    </source>
</evidence>
<name>A0A845RHI2_9FIRM</name>
<proteinExistence type="inferred from homology"/>
<evidence type="ECO:0000313" key="8">
    <source>
        <dbReference type="Proteomes" id="UP000446348"/>
    </source>
</evidence>
<sequence length="279" mass="31070">MIIRQHFFKSDMAPDRLQLRAFSAMIRAKTFAGGTGDRYGGIDTMYTNGNADMSYVEMHTKSPLYKHVAKTYAWMFLGLLLTFLTCMALYATKLVIALFITWWLPFALLVAKLALVVFLTARLHKMSVGAARGIFLGFSVLTGVTLSPLMLMYEAGSAIFLFGVAALFFGVMAGAGLITKRDVSGFAPIVLFGLIALVVMELVSLFIHMPVLDTAICFIGIAIFLGVTTYDAKKCKDYYHAYENDAQMLDKVSIYSALNLYLDFINLFLYLLRLLGKRK</sequence>
<protein>
    <submittedName>
        <fullName evidence="7">Bax inhibitor-1/YccA family protein</fullName>
    </submittedName>
</protein>
<keyword evidence="5 6" id="KW-0472">Membrane</keyword>
<evidence type="ECO:0000256" key="4">
    <source>
        <dbReference type="ARBA" id="ARBA00022989"/>
    </source>
</evidence>
<evidence type="ECO:0000313" key="7">
    <source>
        <dbReference type="EMBL" id="NBI78917.1"/>
    </source>
</evidence>
<dbReference type="AlphaFoldDB" id="A0A845RHI2"/>
<keyword evidence="3 6" id="KW-0812">Transmembrane</keyword>
<feature type="transmembrane region" description="Helical" evidence="6">
    <location>
        <begin position="71"/>
        <end position="90"/>
    </location>
</feature>
<organism evidence="7 8">
    <name type="scientific">Anaerotruncus colihominis</name>
    <dbReference type="NCBI Taxonomy" id="169435"/>
    <lineage>
        <taxon>Bacteria</taxon>
        <taxon>Bacillati</taxon>
        <taxon>Bacillota</taxon>
        <taxon>Clostridia</taxon>
        <taxon>Eubacteriales</taxon>
        <taxon>Oscillospiraceae</taxon>
        <taxon>Anaerotruncus</taxon>
    </lineage>
</organism>
<dbReference type="PANTHER" id="PTHR23291:SF50">
    <property type="entry name" value="PROTEIN LIFEGUARD 4"/>
    <property type="match status" value="1"/>
</dbReference>
<dbReference type="GO" id="GO:0005886">
    <property type="term" value="C:plasma membrane"/>
    <property type="evidence" value="ECO:0007669"/>
    <property type="project" value="TreeGrafter"/>
</dbReference>
<accession>A0A845RHI2</accession>
<feature type="transmembrane region" description="Helical" evidence="6">
    <location>
        <begin position="213"/>
        <end position="232"/>
    </location>
</feature>
<feature type="transmembrane region" description="Helical" evidence="6">
    <location>
        <begin position="252"/>
        <end position="272"/>
    </location>
</feature>
<dbReference type="Pfam" id="PF01027">
    <property type="entry name" value="Bax1-I"/>
    <property type="match status" value="1"/>
</dbReference>
<comment type="caution">
    <text evidence="7">The sequence shown here is derived from an EMBL/GenBank/DDBJ whole genome shotgun (WGS) entry which is preliminary data.</text>
</comment>
<dbReference type="Proteomes" id="UP000446348">
    <property type="component" value="Unassembled WGS sequence"/>
</dbReference>
<keyword evidence="4 6" id="KW-1133">Transmembrane helix</keyword>
<reference evidence="7 8" key="1">
    <citation type="submission" date="2018-08" db="EMBL/GenBank/DDBJ databases">
        <title>Murine metabolic-syndrome-specific gut microbial biobank.</title>
        <authorList>
            <person name="Liu C."/>
        </authorList>
    </citation>
    <scope>NUCLEOTIDE SEQUENCE [LARGE SCALE GENOMIC DNA]</scope>
    <source>
        <strain evidence="7 8">X69</strain>
    </source>
</reference>
<feature type="transmembrane region" description="Helical" evidence="6">
    <location>
        <begin position="96"/>
        <end position="121"/>
    </location>
</feature>
<feature type="transmembrane region" description="Helical" evidence="6">
    <location>
        <begin position="159"/>
        <end position="178"/>
    </location>
</feature>
<comment type="similarity">
    <text evidence="2 6">Belongs to the BI1 family.</text>
</comment>
<evidence type="ECO:0000256" key="6">
    <source>
        <dbReference type="RuleBase" id="RU004379"/>
    </source>
</evidence>
<gene>
    <name evidence="7" type="ORF">D3Z39_08550</name>
</gene>
<dbReference type="CDD" id="cd10432">
    <property type="entry name" value="BI-1-like_bacterial"/>
    <property type="match status" value="1"/>
</dbReference>
<dbReference type="EMBL" id="QXWZ01000013">
    <property type="protein sequence ID" value="NBI78917.1"/>
    <property type="molecule type" value="Genomic_DNA"/>
</dbReference>
<dbReference type="PANTHER" id="PTHR23291">
    <property type="entry name" value="BAX INHIBITOR-RELATED"/>
    <property type="match status" value="1"/>
</dbReference>
<feature type="transmembrane region" description="Helical" evidence="6">
    <location>
        <begin position="185"/>
        <end position="207"/>
    </location>
</feature>
<evidence type="ECO:0000256" key="3">
    <source>
        <dbReference type="ARBA" id="ARBA00022692"/>
    </source>
</evidence>
<feature type="transmembrane region" description="Helical" evidence="6">
    <location>
        <begin position="133"/>
        <end position="153"/>
    </location>
</feature>
<dbReference type="InterPro" id="IPR006214">
    <property type="entry name" value="Bax_inhibitor_1-related"/>
</dbReference>
<evidence type="ECO:0000256" key="2">
    <source>
        <dbReference type="ARBA" id="ARBA00010350"/>
    </source>
</evidence>
<evidence type="ECO:0000256" key="1">
    <source>
        <dbReference type="ARBA" id="ARBA00004141"/>
    </source>
</evidence>
<comment type="subcellular location">
    <subcellularLocation>
        <location evidence="1">Membrane</location>
        <topology evidence="1">Multi-pass membrane protein</topology>
    </subcellularLocation>
</comment>